<keyword evidence="3" id="KW-1185">Reference proteome</keyword>
<protein>
    <submittedName>
        <fullName evidence="2">Transposable element Tcb2 transposase</fullName>
    </submittedName>
</protein>
<evidence type="ECO:0000313" key="2">
    <source>
        <dbReference type="EMBL" id="GFY30073.1"/>
    </source>
</evidence>
<dbReference type="PANTHER" id="PTHR23022">
    <property type="entry name" value="TRANSPOSABLE ELEMENT-RELATED"/>
    <property type="match status" value="1"/>
</dbReference>
<dbReference type="Proteomes" id="UP000887159">
    <property type="component" value="Unassembled WGS sequence"/>
</dbReference>
<dbReference type="AlphaFoldDB" id="A0A8X6W874"/>
<sequence length="253" mass="29535">MPGCRQRRHFQQTDDFTRGAARVTSAREDRRISRQAVAAPQATSTSILQHVQDTLDVLISTRTISRRLVESGLHSWRPLRTLALTPQRRRARLEWCRARATWMTEWRHVVFLYESRFRFFNDSQRIQGWRRRGERSNPAGSNCGAPYRSIMRHHGLGSYCQDNVRPYTARISQHAQRGVQMLLWPAYSPDLSPIEHVWGDIGRHLQTLPLPRTNDPLWQTVEREWRTIPQDTIRTLIDSVPRRVSSCIAATSF</sequence>
<evidence type="ECO:0000313" key="3">
    <source>
        <dbReference type="Proteomes" id="UP000887159"/>
    </source>
</evidence>
<evidence type="ECO:0000259" key="1">
    <source>
        <dbReference type="Pfam" id="PF01498"/>
    </source>
</evidence>
<dbReference type="EMBL" id="BMAU01021390">
    <property type="protein sequence ID" value="GFY30073.1"/>
    <property type="molecule type" value="Genomic_DNA"/>
</dbReference>
<dbReference type="Gene3D" id="3.30.420.10">
    <property type="entry name" value="Ribonuclease H-like superfamily/Ribonuclease H"/>
    <property type="match status" value="1"/>
</dbReference>
<name>A0A8X6W874_TRICX</name>
<dbReference type="GO" id="GO:0006313">
    <property type="term" value="P:DNA transposition"/>
    <property type="evidence" value="ECO:0007669"/>
    <property type="project" value="InterPro"/>
</dbReference>
<dbReference type="Pfam" id="PF01498">
    <property type="entry name" value="HTH_Tnp_Tc3_2"/>
    <property type="match status" value="1"/>
</dbReference>
<dbReference type="InterPro" id="IPR052338">
    <property type="entry name" value="Transposase_5"/>
</dbReference>
<dbReference type="InterPro" id="IPR036397">
    <property type="entry name" value="RNaseH_sf"/>
</dbReference>
<dbReference type="GO" id="GO:0003677">
    <property type="term" value="F:DNA binding"/>
    <property type="evidence" value="ECO:0007669"/>
    <property type="project" value="InterPro"/>
</dbReference>
<feature type="domain" description="Transposase Tc1-like" evidence="1">
    <location>
        <begin position="29"/>
        <end position="99"/>
    </location>
</feature>
<reference evidence="2" key="1">
    <citation type="submission" date="2020-08" db="EMBL/GenBank/DDBJ databases">
        <title>Multicomponent nature underlies the extraordinary mechanical properties of spider dragline silk.</title>
        <authorList>
            <person name="Kono N."/>
            <person name="Nakamura H."/>
            <person name="Mori M."/>
            <person name="Yoshida Y."/>
            <person name="Ohtoshi R."/>
            <person name="Malay A.D."/>
            <person name="Moran D.A.P."/>
            <person name="Tomita M."/>
            <person name="Numata K."/>
            <person name="Arakawa K."/>
        </authorList>
    </citation>
    <scope>NUCLEOTIDE SEQUENCE</scope>
</reference>
<dbReference type="PANTHER" id="PTHR23022:SF135">
    <property type="entry name" value="SI:DKEY-77F5.3"/>
    <property type="match status" value="1"/>
</dbReference>
<gene>
    <name evidence="2" type="ORF">TNCV_4073861</name>
</gene>
<organism evidence="2 3">
    <name type="scientific">Trichonephila clavipes</name>
    <name type="common">Golden silk orbweaver</name>
    <name type="synonym">Nephila clavipes</name>
    <dbReference type="NCBI Taxonomy" id="2585209"/>
    <lineage>
        <taxon>Eukaryota</taxon>
        <taxon>Metazoa</taxon>
        <taxon>Ecdysozoa</taxon>
        <taxon>Arthropoda</taxon>
        <taxon>Chelicerata</taxon>
        <taxon>Arachnida</taxon>
        <taxon>Araneae</taxon>
        <taxon>Araneomorphae</taxon>
        <taxon>Entelegynae</taxon>
        <taxon>Araneoidea</taxon>
        <taxon>Nephilidae</taxon>
        <taxon>Trichonephila</taxon>
    </lineage>
</organism>
<proteinExistence type="predicted"/>
<accession>A0A8X6W874</accession>
<dbReference type="InterPro" id="IPR002492">
    <property type="entry name" value="Transposase_Tc1-like"/>
</dbReference>
<comment type="caution">
    <text evidence="2">The sequence shown here is derived from an EMBL/GenBank/DDBJ whole genome shotgun (WGS) entry which is preliminary data.</text>
</comment>
<dbReference type="GO" id="GO:0015074">
    <property type="term" value="P:DNA integration"/>
    <property type="evidence" value="ECO:0007669"/>
    <property type="project" value="InterPro"/>
</dbReference>